<evidence type="ECO:0000256" key="1">
    <source>
        <dbReference type="SAM" id="MobiDB-lite"/>
    </source>
</evidence>
<keyword evidence="4" id="KW-1185">Reference proteome</keyword>
<dbReference type="OrthoDB" id="8545217at2"/>
<accession>A0A2A9EZW3</accession>
<dbReference type="EMBL" id="PDJJ01000001">
    <property type="protein sequence ID" value="PFG43765.1"/>
    <property type="molecule type" value="Genomic_DNA"/>
</dbReference>
<dbReference type="Pfam" id="PF00462">
    <property type="entry name" value="Glutaredoxin"/>
    <property type="match status" value="1"/>
</dbReference>
<organism evidence="3 4">
    <name type="scientific">Isoptericola jiangsuensis</name>
    <dbReference type="NCBI Taxonomy" id="548579"/>
    <lineage>
        <taxon>Bacteria</taxon>
        <taxon>Bacillati</taxon>
        <taxon>Actinomycetota</taxon>
        <taxon>Actinomycetes</taxon>
        <taxon>Micrococcales</taxon>
        <taxon>Promicromonosporaceae</taxon>
        <taxon>Isoptericola</taxon>
    </lineage>
</organism>
<dbReference type="Gene3D" id="3.40.30.10">
    <property type="entry name" value="Glutaredoxin"/>
    <property type="match status" value="1"/>
</dbReference>
<dbReference type="InterPro" id="IPR002109">
    <property type="entry name" value="Glutaredoxin"/>
</dbReference>
<protein>
    <submittedName>
        <fullName evidence="3">Glutaredoxin-like protein NrdH</fullName>
    </submittedName>
</protein>
<feature type="region of interest" description="Disordered" evidence="1">
    <location>
        <begin position="1"/>
        <end position="22"/>
    </location>
</feature>
<feature type="domain" description="Glutaredoxin" evidence="2">
    <location>
        <begin position="125"/>
        <end position="184"/>
    </location>
</feature>
<comment type="caution">
    <text evidence="3">The sequence shown here is derived from an EMBL/GenBank/DDBJ whole genome shotgun (WGS) entry which is preliminary data.</text>
</comment>
<evidence type="ECO:0000259" key="2">
    <source>
        <dbReference type="Pfam" id="PF00462"/>
    </source>
</evidence>
<reference evidence="3 4" key="1">
    <citation type="submission" date="2017-10" db="EMBL/GenBank/DDBJ databases">
        <title>Sequencing the genomes of 1000 actinobacteria strains.</title>
        <authorList>
            <person name="Klenk H.-P."/>
        </authorList>
    </citation>
    <scope>NUCLEOTIDE SEQUENCE [LARGE SCALE GENOMIC DNA]</scope>
    <source>
        <strain evidence="3 4">DSM 21863</strain>
    </source>
</reference>
<dbReference type="AlphaFoldDB" id="A0A2A9EZW3"/>
<gene>
    <name evidence="3" type="ORF">ATJ88_2472</name>
</gene>
<proteinExistence type="predicted"/>
<dbReference type="Proteomes" id="UP000224130">
    <property type="component" value="Unassembled WGS sequence"/>
</dbReference>
<dbReference type="SUPFAM" id="SSF52833">
    <property type="entry name" value="Thioredoxin-like"/>
    <property type="match status" value="1"/>
</dbReference>
<feature type="region of interest" description="Disordered" evidence="1">
    <location>
        <begin position="194"/>
        <end position="214"/>
    </location>
</feature>
<dbReference type="InterPro" id="IPR036249">
    <property type="entry name" value="Thioredoxin-like_sf"/>
</dbReference>
<evidence type="ECO:0000313" key="4">
    <source>
        <dbReference type="Proteomes" id="UP000224130"/>
    </source>
</evidence>
<dbReference type="CDD" id="cd02976">
    <property type="entry name" value="NrdH"/>
    <property type="match status" value="1"/>
</dbReference>
<sequence length="214" mass="21870">MTDTERGADAVPTAAPSKAPPFEGRLAAARERNAAVYPHVEQSHLRALADDSSASVIVGRDSLAGTGAGYRGATREADEAGEKLSHAAARLVGALAATEGTLRELADATGVDVDDIARVLGRDKVTVLSKPGCVQCDATVRALTKKGVDFVQVDLADDAEALDLARGLGYMSAPVVVTPGGEHWAGFRPDRIADLDASPGGEPPAAPAVVGPGR</sequence>
<dbReference type="PROSITE" id="PS51354">
    <property type="entry name" value="GLUTAREDOXIN_2"/>
    <property type="match status" value="1"/>
</dbReference>
<evidence type="ECO:0000313" key="3">
    <source>
        <dbReference type="EMBL" id="PFG43765.1"/>
    </source>
</evidence>
<name>A0A2A9EZW3_9MICO</name>